<dbReference type="PANTHER" id="PTHR12677">
    <property type="entry name" value="GOLGI APPARATUS MEMBRANE PROTEIN TVP38-RELATED"/>
    <property type="match status" value="1"/>
</dbReference>
<sequence>MSVPVVTTEGLQARFVRTLLAPWCRFGFLVLLLALAASGMLVYEPQRYLTSGWLEQLSGPVAIMLFLAAYCACTTTFVPRPFLNLAAGALFGTQGGLAMALAGTVLGAAMQFGLGRLLGQGAVRPLLRARILTVADRQLSQHGFRSVLAMRLFPGIPFAVSNYAASFSQMRWFPFLSATALGSVPNTAAYAVAGSEATSPTSPAFLVSVGFIALSGLAAAVTAWRKRARLRERGGAPQPATSPQD</sequence>
<evidence type="ECO:0000256" key="5">
    <source>
        <dbReference type="ARBA" id="ARBA00022989"/>
    </source>
</evidence>
<evidence type="ECO:0000313" key="10">
    <source>
        <dbReference type="Proteomes" id="UP000176101"/>
    </source>
</evidence>
<dbReference type="RefSeq" id="WP_070199085.1">
    <property type="nucleotide sequence ID" value="NZ_LJGU01000161.1"/>
</dbReference>
<dbReference type="EMBL" id="LJGU01000161">
    <property type="protein sequence ID" value="OEU89537.1"/>
    <property type="molecule type" value="Genomic_DNA"/>
</dbReference>
<name>A0A1E7JMN7_9ACTN</name>
<feature type="transmembrane region" description="Helical" evidence="7">
    <location>
        <begin position="205"/>
        <end position="224"/>
    </location>
</feature>
<protein>
    <recommendedName>
        <fullName evidence="7">TVP38/TMEM64 family membrane protein</fullName>
    </recommendedName>
</protein>
<evidence type="ECO:0000259" key="8">
    <source>
        <dbReference type="Pfam" id="PF09335"/>
    </source>
</evidence>
<dbReference type="PATRIC" id="fig|1075402.3.peg.206"/>
<evidence type="ECO:0000256" key="4">
    <source>
        <dbReference type="ARBA" id="ARBA00022692"/>
    </source>
</evidence>
<dbReference type="InterPro" id="IPR032816">
    <property type="entry name" value="VTT_dom"/>
</dbReference>
<feature type="domain" description="VTT" evidence="8">
    <location>
        <begin position="78"/>
        <end position="195"/>
    </location>
</feature>
<dbReference type="GO" id="GO:0005886">
    <property type="term" value="C:plasma membrane"/>
    <property type="evidence" value="ECO:0007669"/>
    <property type="project" value="UniProtKB-SubCell"/>
</dbReference>
<feature type="transmembrane region" description="Helical" evidence="7">
    <location>
        <begin position="97"/>
        <end position="118"/>
    </location>
</feature>
<evidence type="ECO:0000256" key="2">
    <source>
        <dbReference type="ARBA" id="ARBA00008640"/>
    </source>
</evidence>
<evidence type="ECO:0000256" key="6">
    <source>
        <dbReference type="ARBA" id="ARBA00023136"/>
    </source>
</evidence>
<keyword evidence="4 7" id="KW-0812">Transmembrane</keyword>
<dbReference type="InterPro" id="IPR015414">
    <property type="entry name" value="TMEM64"/>
</dbReference>
<gene>
    <name evidence="9" type="ORF">AN216_25600</name>
</gene>
<evidence type="ECO:0000313" key="9">
    <source>
        <dbReference type="EMBL" id="OEU89537.1"/>
    </source>
</evidence>
<feature type="transmembrane region" description="Helical" evidence="7">
    <location>
        <begin position="57"/>
        <end position="77"/>
    </location>
</feature>
<dbReference type="OrthoDB" id="4143972at2"/>
<comment type="similarity">
    <text evidence="2 7">Belongs to the TVP38/TMEM64 family.</text>
</comment>
<dbReference type="Proteomes" id="UP000176101">
    <property type="component" value="Unassembled WGS sequence"/>
</dbReference>
<evidence type="ECO:0000256" key="3">
    <source>
        <dbReference type="ARBA" id="ARBA00022475"/>
    </source>
</evidence>
<keyword evidence="10" id="KW-1185">Reference proteome</keyword>
<organism evidence="9 10">
    <name type="scientific">Streptomyces oceani</name>
    <dbReference type="NCBI Taxonomy" id="1075402"/>
    <lineage>
        <taxon>Bacteria</taxon>
        <taxon>Bacillati</taxon>
        <taxon>Actinomycetota</taxon>
        <taxon>Actinomycetes</taxon>
        <taxon>Kitasatosporales</taxon>
        <taxon>Streptomycetaceae</taxon>
        <taxon>Streptomyces</taxon>
    </lineage>
</organism>
<keyword evidence="3 7" id="KW-1003">Cell membrane</keyword>
<feature type="transmembrane region" description="Helical" evidence="7">
    <location>
        <begin position="172"/>
        <end position="193"/>
    </location>
</feature>
<reference evidence="9 10" key="1">
    <citation type="journal article" date="2016" name="Front. Microbiol.">
        <title>Comparative Genomics Analysis of Streptomyces Species Reveals Their Adaptation to the Marine Environment and Their Diversity at the Genomic Level.</title>
        <authorList>
            <person name="Tian X."/>
            <person name="Zhang Z."/>
            <person name="Yang T."/>
            <person name="Chen M."/>
            <person name="Li J."/>
            <person name="Chen F."/>
            <person name="Yang J."/>
            <person name="Li W."/>
            <person name="Zhang B."/>
            <person name="Zhang Z."/>
            <person name="Wu J."/>
            <person name="Zhang C."/>
            <person name="Long L."/>
            <person name="Xiao J."/>
        </authorList>
    </citation>
    <scope>NUCLEOTIDE SEQUENCE [LARGE SCALE GENOMIC DNA]</scope>
    <source>
        <strain evidence="9 10">SCSIO 02100</strain>
    </source>
</reference>
<dbReference type="PANTHER" id="PTHR12677:SF59">
    <property type="entry name" value="GOLGI APPARATUS MEMBRANE PROTEIN TVP38-RELATED"/>
    <property type="match status" value="1"/>
</dbReference>
<comment type="caution">
    <text evidence="9">The sequence shown here is derived from an EMBL/GenBank/DDBJ whole genome shotgun (WGS) entry which is preliminary data.</text>
</comment>
<feature type="transmembrane region" description="Helical" evidence="7">
    <location>
        <begin position="20"/>
        <end position="45"/>
    </location>
</feature>
<accession>A0A1E7JMN7</accession>
<comment type="subcellular location">
    <subcellularLocation>
        <location evidence="1 7">Cell membrane</location>
        <topology evidence="1 7">Multi-pass membrane protein</topology>
    </subcellularLocation>
</comment>
<keyword evidence="6 7" id="KW-0472">Membrane</keyword>
<evidence type="ECO:0000256" key="7">
    <source>
        <dbReference type="RuleBase" id="RU366058"/>
    </source>
</evidence>
<evidence type="ECO:0000256" key="1">
    <source>
        <dbReference type="ARBA" id="ARBA00004651"/>
    </source>
</evidence>
<dbReference type="Pfam" id="PF09335">
    <property type="entry name" value="VTT_dom"/>
    <property type="match status" value="1"/>
</dbReference>
<dbReference type="STRING" id="1075402.AN216_25600"/>
<keyword evidence="5 7" id="KW-1133">Transmembrane helix</keyword>
<dbReference type="AlphaFoldDB" id="A0A1E7JMN7"/>
<proteinExistence type="inferred from homology"/>